<accession>A0A4R7ZCI0</accession>
<comment type="caution">
    <text evidence="5">The sequence shown here is derived from an EMBL/GenBank/DDBJ whole genome shotgun (WGS) entry which is preliminary data.</text>
</comment>
<sequence>MHKVKVKGILSARNGMNLYRGCSHGCIYCDSRSKCYHIDHDFEDIEVKENGIELLEQKLKSKRKKGMISTGSMSDPYIPLEMHFEYVRKAMQLAYDYGFGFTMITKSNRVLRDLDLLQKLHQKTRAVVQMTLTTYDETICKIVEPNVSTTKERVEALYMLRDAGIPTVVWLGPILPFINDSKENLMGILDYCIKAKVKGIICFEMGMTLREGNREYYYEKLDEYFPGMKERYIRTYGNNYEVRSPNHKELMQLFQQTCKAHGILYDLHEVFGFVNQFDVAPEVEQLSLF</sequence>
<dbReference type="SMART" id="SM00729">
    <property type="entry name" value="Elp3"/>
    <property type="match status" value="1"/>
</dbReference>
<evidence type="ECO:0000313" key="5">
    <source>
        <dbReference type="EMBL" id="TDW13174.1"/>
    </source>
</evidence>
<reference evidence="5 6" key="1">
    <citation type="submission" date="2019-03" db="EMBL/GenBank/DDBJ databases">
        <title>Genomic Encyclopedia of Type Strains, Phase IV (KMG-IV): sequencing the most valuable type-strain genomes for metagenomic binning, comparative biology and taxonomic classification.</title>
        <authorList>
            <person name="Goeker M."/>
        </authorList>
    </citation>
    <scope>NUCLEOTIDE SEQUENCE [LARGE SCALE GENOMIC DNA]</scope>
    <source>
        <strain evidence="5 6">DSM 28867</strain>
    </source>
</reference>
<evidence type="ECO:0000256" key="2">
    <source>
        <dbReference type="ARBA" id="ARBA00023004"/>
    </source>
</evidence>
<evidence type="ECO:0000259" key="4">
    <source>
        <dbReference type="SMART" id="SM00729"/>
    </source>
</evidence>
<dbReference type="Gene3D" id="3.80.30.30">
    <property type="match status" value="1"/>
</dbReference>
<dbReference type="AlphaFoldDB" id="A0A4R7ZCI0"/>
<dbReference type="CDD" id="cd01335">
    <property type="entry name" value="Radical_SAM"/>
    <property type="match status" value="1"/>
</dbReference>
<keyword evidence="6" id="KW-1185">Reference proteome</keyword>
<dbReference type="PANTHER" id="PTHR43432">
    <property type="entry name" value="SLR0285 PROTEIN"/>
    <property type="match status" value="1"/>
</dbReference>
<keyword evidence="3" id="KW-0411">Iron-sulfur</keyword>
<dbReference type="InterPro" id="IPR007197">
    <property type="entry name" value="rSAM"/>
</dbReference>
<proteinExistence type="predicted"/>
<name>A0A4R7ZCI0_9FIRM</name>
<evidence type="ECO:0000256" key="1">
    <source>
        <dbReference type="ARBA" id="ARBA00022723"/>
    </source>
</evidence>
<evidence type="ECO:0000256" key="3">
    <source>
        <dbReference type="ARBA" id="ARBA00023014"/>
    </source>
</evidence>
<dbReference type="Pfam" id="PF04055">
    <property type="entry name" value="Radical_SAM"/>
    <property type="match status" value="1"/>
</dbReference>
<feature type="domain" description="Elp3/MiaA/NifB-like radical SAM core" evidence="4">
    <location>
        <begin position="12"/>
        <end position="235"/>
    </location>
</feature>
<dbReference type="InterPro" id="IPR006638">
    <property type="entry name" value="Elp3/MiaA/NifB-like_rSAM"/>
</dbReference>
<evidence type="ECO:0000313" key="6">
    <source>
        <dbReference type="Proteomes" id="UP000294743"/>
    </source>
</evidence>
<dbReference type="PANTHER" id="PTHR43432:SF3">
    <property type="entry name" value="SLR0285 PROTEIN"/>
    <property type="match status" value="1"/>
</dbReference>
<dbReference type="InterPro" id="IPR040086">
    <property type="entry name" value="MJ0683-like"/>
</dbReference>
<dbReference type="SFLD" id="SFLDS00029">
    <property type="entry name" value="Radical_SAM"/>
    <property type="match status" value="1"/>
</dbReference>
<protein>
    <submittedName>
        <fullName evidence="5">DNA repair photolyase</fullName>
    </submittedName>
</protein>
<dbReference type="Proteomes" id="UP000294743">
    <property type="component" value="Unassembled WGS sequence"/>
</dbReference>
<keyword evidence="1" id="KW-0479">Metal-binding</keyword>
<dbReference type="OrthoDB" id="9785699at2"/>
<dbReference type="GO" id="GO:0016829">
    <property type="term" value="F:lyase activity"/>
    <property type="evidence" value="ECO:0007669"/>
    <property type="project" value="UniProtKB-KW"/>
</dbReference>
<dbReference type="GO" id="GO:0051536">
    <property type="term" value="F:iron-sulfur cluster binding"/>
    <property type="evidence" value="ECO:0007669"/>
    <property type="project" value="UniProtKB-KW"/>
</dbReference>
<dbReference type="SUPFAM" id="SSF102114">
    <property type="entry name" value="Radical SAM enzymes"/>
    <property type="match status" value="1"/>
</dbReference>
<keyword evidence="2" id="KW-0408">Iron</keyword>
<organism evidence="5 6">
    <name type="scientific">Breznakia blatticola</name>
    <dbReference type="NCBI Taxonomy" id="1754012"/>
    <lineage>
        <taxon>Bacteria</taxon>
        <taxon>Bacillati</taxon>
        <taxon>Bacillota</taxon>
        <taxon>Erysipelotrichia</taxon>
        <taxon>Erysipelotrichales</taxon>
        <taxon>Erysipelotrichaceae</taxon>
        <taxon>Breznakia</taxon>
    </lineage>
</organism>
<gene>
    <name evidence="5" type="ORF">EDD63_1452</name>
</gene>
<dbReference type="RefSeq" id="WP_134170941.1">
    <property type="nucleotide sequence ID" value="NZ_SODD01000045.1"/>
</dbReference>
<dbReference type="GO" id="GO:0046872">
    <property type="term" value="F:metal ion binding"/>
    <property type="evidence" value="ECO:0007669"/>
    <property type="project" value="UniProtKB-KW"/>
</dbReference>
<dbReference type="InterPro" id="IPR058240">
    <property type="entry name" value="rSAM_sf"/>
</dbReference>
<dbReference type="EMBL" id="SODD01000045">
    <property type="protein sequence ID" value="TDW13174.1"/>
    <property type="molecule type" value="Genomic_DNA"/>
</dbReference>
<keyword evidence="5" id="KW-0456">Lyase</keyword>
<dbReference type="SFLD" id="SFLDG01084">
    <property type="entry name" value="Uncharacterised_Radical_SAM_Su"/>
    <property type="match status" value="1"/>
</dbReference>